<name>A0AA38LXF4_9TREE</name>
<evidence type="ECO:0000313" key="1">
    <source>
        <dbReference type="EMBL" id="KAI9637201.1"/>
    </source>
</evidence>
<dbReference type="RefSeq" id="XP_052946978.1">
    <property type="nucleotide sequence ID" value="XM_053088449.1"/>
</dbReference>
<proteinExistence type="predicted"/>
<gene>
    <name evidence="1" type="ORF">MKK02DRAFT_32096</name>
</gene>
<reference evidence="1" key="1">
    <citation type="journal article" date="2022" name="G3 (Bethesda)">
        <title>High quality genome of the basidiomycete yeast Dioszegia hungarica PDD-24b-2 isolated from cloud water.</title>
        <authorList>
            <person name="Jarrige D."/>
            <person name="Haridas S."/>
            <person name="Bleykasten-Grosshans C."/>
            <person name="Joly M."/>
            <person name="Nadalig T."/>
            <person name="Sancelme M."/>
            <person name="Vuilleumier S."/>
            <person name="Grigoriev I.V."/>
            <person name="Amato P."/>
            <person name="Bringel F."/>
        </authorList>
    </citation>
    <scope>NUCLEOTIDE SEQUENCE</scope>
    <source>
        <strain evidence="1">PDD-24b-2</strain>
    </source>
</reference>
<dbReference type="EMBL" id="JAKWFO010000004">
    <property type="protein sequence ID" value="KAI9637201.1"/>
    <property type="molecule type" value="Genomic_DNA"/>
</dbReference>
<protein>
    <submittedName>
        <fullName evidence="1">Uncharacterized protein</fullName>
    </submittedName>
</protein>
<dbReference type="Proteomes" id="UP001164286">
    <property type="component" value="Unassembled WGS sequence"/>
</dbReference>
<sequence>MSFAPLSDGIALDIVESRRENRTALRAELQPEISGSGTIGAFECPVVGQSNLDSRVLNGVTEGLARDNGLQEAQRTRCTLWYSQETGTWRAMCHRTLTRKRAANALSRPQNVLAVDSYRSGISGAGRNSSTVRHLNLTRSPYYPFSSDSIRTLISSLVGATVVSGLIRPALDSIRVVKMFALTVAVPGGRVWVAVAVSGTLDRTLPLAFEAVSLERGPEIIPHLVAYVYGADSGRGAGDSSRSMLSAGGEYQLVPRPAGRGVYCRSGSDGCAGCRGGRRKEYLVSGAA</sequence>
<dbReference type="GeneID" id="77727654"/>
<organism evidence="1 2">
    <name type="scientific">Dioszegia hungarica</name>
    <dbReference type="NCBI Taxonomy" id="4972"/>
    <lineage>
        <taxon>Eukaryota</taxon>
        <taxon>Fungi</taxon>
        <taxon>Dikarya</taxon>
        <taxon>Basidiomycota</taxon>
        <taxon>Agaricomycotina</taxon>
        <taxon>Tremellomycetes</taxon>
        <taxon>Tremellales</taxon>
        <taxon>Bulleribasidiaceae</taxon>
        <taxon>Dioszegia</taxon>
    </lineage>
</organism>
<keyword evidence="2" id="KW-1185">Reference proteome</keyword>
<evidence type="ECO:0000313" key="2">
    <source>
        <dbReference type="Proteomes" id="UP001164286"/>
    </source>
</evidence>
<dbReference type="AlphaFoldDB" id="A0AA38LXF4"/>
<comment type="caution">
    <text evidence="1">The sequence shown here is derived from an EMBL/GenBank/DDBJ whole genome shotgun (WGS) entry which is preliminary data.</text>
</comment>
<accession>A0AA38LXF4</accession>